<organism evidence="1 2">
    <name type="scientific">Ensete ventricosum</name>
    <name type="common">Abyssinian banana</name>
    <name type="synonym">Musa ensete</name>
    <dbReference type="NCBI Taxonomy" id="4639"/>
    <lineage>
        <taxon>Eukaryota</taxon>
        <taxon>Viridiplantae</taxon>
        <taxon>Streptophyta</taxon>
        <taxon>Embryophyta</taxon>
        <taxon>Tracheophyta</taxon>
        <taxon>Spermatophyta</taxon>
        <taxon>Magnoliopsida</taxon>
        <taxon>Liliopsida</taxon>
        <taxon>Zingiberales</taxon>
        <taxon>Musaceae</taxon>
        <taxon>Ensete</taxon>
    </lineage>
</organism>
<dbReference type="AlphaFoldDB" id="A0A426ZKV1"/>
<name>A0A426ZKV1_ENSVE</name>
<gene>
    <name evidence="1" type="ORF">B296_00040352</name>
</gene>
<reference evidence="1 2" key="1">
    <citation type="journal article" date="2014" name="Agronomy (Basel)">
        <title>A Draft Genome Sequence for Ensete ventricosum, the Drought-Tolerant Tree Against Hunger.</title>
        <authorList>
            <person name="Harrison J."/>
            <person name="Moore K.A."/>
            <person name="Paszkiewicz K."/>
            <person name="Jones T."/>
            <person name="Grant M."/>
            <person name="Ambacheew D."/>
            <person name="Muzemil S."/>
            <person name="Studholme D.J."/>
        </authorList>
    </citation>
    <scope>NUCLEOTIDE SEQUENCE [LARGE SCALE GENOMIC DNA]</scope>
</reference>
<sequence>MYLPMGSSTSTVSRKKVTIINLVQSRTQIRVSIDFSCPISKIQNTGHSQRISPWEVIPVSQKNVMVINFSQSRARGRVLIGSSCNISKIQNTGHS</sequence>
<proteinExistence type="predicted"/>
<accession>A0A426ZKV1</accession>
<comment type="caution">
    <text evidence="1">The sequence shown here is derived from an EMBL/GenBank/DDBJ whole genome shotgun (WGS) entry which is preliminary data.</text>
</comment>
<evidence type="ECO:0000313" key="2">
    <source>
        <dbReference type="Proteomes" id="UP000287651"/>
    </source>
</evidence>
<evidence type="ECO:0000313" key="1">
    <source>
        <dbReference type="EMBL" id="RRT64632.1"/>
    </source>
</evidence>
<protein>
    <submittedName>
        <fullName evidence="1">Uncharacterized protein</fullName>
    </submittedName>
</protein>
<dbReference type="Proteomes" id="UP000287651">
    <property type="component" value="Unassembled WGS sequence"/>
</dbReference>
<dbReference type="EMBL" id="AMZH03006119">
    <property type="protein sequence ID" value="RRT64632.1"/>
    <property type="molecule type" value="Genomic_DNA"/>
</dbReference>